<gene>
    <name evidence="2" type="ORF">UT18_C0013G0024</name>
</gene>
<dbReference type="GO" id="GO:0046872">
    <property type="term" value="F:metal ion binding"/>
    <property type="evidence" value="ECO:0007669"/>
    <property type="project" value="UniProtKB-KW"/>
</dbReference>
<dbReference type="PANTHER" id="PTHR20854">
    <property type="entry name" value="INOSITOL MONOPHOSPHATASE"/>
    <property type="match status" value="1"/>
</dbReference>
<comment type="cofactor">
    <cofactor evidence="1">
        <name>Mg(2+)</name>
        <dbReference type="ChEBI" id="CHEBI:18420"/>
    </cofactor>
</comment>
<dbReference type="CDD" id="cd01637">
    <property type="entry name" value="IMPase_like"/>
    <property type="match status" value="1"/>
</dbReference>
<dbReference type="Proteomes" id="UP000034207">
    <property type="component" value="Unassembled WGS sequence"/>
</dbReference>
<dbReference type="GO" id="GO:0008934">
    <property type="term" value="F:inositol monophosphate 1-phosphatase activity"/>
    <property type="evidence" value="ECO:0007669"/>
    <property type="project" value="TreeGrafter"/>
</dbReference>
<dbReference type="EMBL" id="LBVV01000013">
    <property type="protein sequence ID" value="KKQ93977.1"/>
    <property type="molecule type" value="Genomic_DNA"/>
</dbReference>
<dbReference type="GO" id="GO:0006020">
    <property type="term" value="P:inositol metabolic process"/>
    <property type="evidence" value="ECO:0007669"/>
    <property type="project" value="TreeGrafter"/>
</dbReference>
<dbReference type="STRING" id="1618345.UT18_C0013G0024"/>
<feature type="binding site" evidence="1">
    <location>
        <position position="67"/>
    </location>
    <ligand>
        <name>Mg(2+)</name>
        <dbReference type="ChEBI" id="CHEBI:18420"/>
        <label>1</label>
        <note>catalytic</note>
    </ligand>
</feature>
<feature type="binding site" evidence="1">
    <location>
        <position position="85"/>
    </location>
    <ligand>
        <name>Mg(2+)</name>
        <dbReference type="ChEBI" id="CHEBI:18420"/>
        <label>1</label>
        <note>catalytic</note>
    </ligand>
</feature>
<feature type="binding site" evidence="1">
    <location>
        <position position="84"/>
    </location>
    <ligand>
        <name>Mg(2+)</name>
        <dbReference type="ChEBI" id="CHEBI:18420"/>
        <label>1</label>
        <note>catalytic</note>
    </ligand>
</feature>
<dbReference type="Gene3D" id="3.30.540.10">
    <property type="entry name" value="Fructose-1,6-Bisphosphatase, subunit A, domain 1"/>
    <property type="match status" value="1"/>
</dbReference>
<dbReference type="InterPro" id="IPR000760">
    <property type="entry name" value="Inositol_monophosphatase-like"/>
</dbReference>
<dbReference type="Gene3D" id="3.40.190.80">
    <property type="match status" value="1"/>
</dbReference>
<evidence type="ECO:0000256" key="1">
    <source>
        <dbReference type="PIRSR" id="PIRSR600760-2"/>
    </source>
</evidence>
<sequence length="271" mass="29904">MINDKHISFALKLSEDAGKIMINNFKLGMKKEWKEDGSPVTKTDIEIDNMVVQRVHDLFPDHGILAEESGLDKVKEYLWVCDPIDGTRPFSIGMPTFAFSIALVHGGVPLLGVVCDPVLGRTFLGIKDRGAFYENNKLKVSSQKRLEKGAVVGIGSTKSMKYNIQELSNQLYEKNVSRISVGSSTYTGMLVAAGEFVASIYPITKPWDTAALKVIVEEAGGRVTDFKGNNPMFNKNMDGSLVTNGFVHDEILDLVQKFAEPNPNFKESLVL</sequence>
<evidence type="ECO:0000313" key="3">
    <source>
        <dbReference type="Proteomes" id="UP000034207"/>
    </source>
</evidence>
<organism evidence="2 3">
    <name type="scientific">candidate division CPR2 bacterium GW2011_GWC2_39_10</name>
    <dbReference type="NCBI Taxonomy" id="1618345"/>
    <lineage>
        <taxon>Bacteria</taxon>
        <taxon>Bacteria division CPR2</taxon>
    </lineage>
</organism>
<evidence type="ECO:0000313" key="2">
    <source>
        <dbReference type="EMBL" id="KKQ93977.1"/>
    </source>
</evidence>
<keyword evidence="1" id="KW-0460">Magnesium</keyword>
<feature type="binding site" evidence="1">
    <location>
        <position position="208"/>
    </location>
    <ligand>
        <name>Mg(2+)</name>
        <dbReference type="ChEBI" id="CHEBI:18420"/>
        <label>1</label>
        <note>catalytic</note>
    </ligand>
</feature>
<name>A0A0G0LSG3_UNCC2</name>
<accession>A0A0G0LSG3</accession>
<dbReference type="AlphaFoldDB" id="A0A0G0LSG3"/>
<proteinExistence type="predicted"/>
<dbReference type="GO" id="GO:0007165">
    <property type="term" value="P:signal transduction"/>
    <property type="evidence" value="ECO:0007669"/>
    <property type="project" value="TreeGrafter"/>
</dbReference>
<comment type="caution">
    <text evidence="2">The sequence shown here is derived from an EMBL/GenBank/DDBJ whole genome shotgun (WGS) entry which is preliminary data.</text>
</comment>
<dbReference type="SUPFAM" id="SSF56655">
    <property type="entry name" value="Carbohydrate phosphatase"/>
    <property type="match status" value="1"/>
</dbReference>
<dbReference type="Pfam" id="PF00459">
    <property type="entry name" value="Inositol_P"/>
    <property type="match status" value="1"/>
</dbReference>
<dbReference type="PRINTS" id="PR00377">
    <property type="entry name" value="IMPHPHTASES"/>
</dbReference>
<dbReference type="PANTHER" id="PTHR20854:SF4">
    <property type="entry name" value="INOSITOL-1-MONOPHOSPHATASE-RELATED"/>
    <property type="match status" value="1"/>
</dbReference>
<protein>
    <submittedName>
        <fullName evidence="2">Inositol-1-monophosphatase</fullName>
    </submittedName>
</protein>
<keyword evidence="1" id="KW-0479">Metal-binding</keyword>
<feature type="binding site" evidence="1">
    <location>
        <position position="82"/>
    </location>
    <ligand>
        <name>Mg(2+)</name>
        <dbReference type="ChEBI" id="CHEBI:18420"/>
        <label>1</label>
        <note>catalytic</note>
    </ligand>
</feature>
<reference evidence="2 3" key="1">
    <citation type="journal article" date="2015" name="Nature">
        <title>rRNA introns, odd ribosomes, and small enigmatic genomes across a large radiation of phyla.</title>
        <authorList>
            <person name="Brown C.T."/>
            <person name="Hug L.A."/>
            <person name="Thomas B.C."/>
            <person name="Sharon I."/>
            <person name="Castelle C.J."/>
            <person name="Singh A."/>
            <person name="Wilkins M.J."/>
            <person name="Williams K.H."/>
            <person name="Banfield J.F."/>
        </authorList>
    </citation>
    <scope>NUCLEOTIDE SEQUENCE [LARGE SCALE GENOMIC DNA]</scope>
</reference>
<dbReference type="PATRIC" id="fig|1618345.3.peg.809"/>